<dbReference type="Proteomes" id="UP000268014">
    <property type="component" value="Unassembled WGS sequence"/>
</dbReference>
<proteinExistence type="predicted"/>
<organism evidence="3">
    <name type="scientific">Haemonchus placei</name>
    <name type="common">Barber's pole worm</name>
    <dbReference type="NCBI Taxonomy" id="6290"/>
    <lineage>
        <taxon>Eukaryota</taxon>
        <taxon>Metazoa</taxon>
        <taxon>Ecdysozoa</taxon>
        <taxon>Nematoda</taxon>
        <taxon>Chromadorea</taxon>
        <taxon>Rhabditida</taxon>
        <taxon>Rhabditina</taxon>
        <taxon>Rhabditomorpha</taxon>
        <taxon>Strongyloidea</taxon>
        <taxon>Trichostrongylidae</taxon>
        <taxon>Haemonchus</taxon>
    </lineage>
</organism>
<dbReference type="WBParaSite" id="HPLM_0000781501-mRNA-1">
    <property type="protein sequence ID" value="HPLM_0000781501-mRNA-1"/>
    <property type="gene ID" value="HPLM_0000781501"/>
</dbReference>
<dbReference type="EMBL" id="UZAF01016731">
    <property type="protein sequence ID" value="VDO33038.1"/>
    <property type="molecule type" value="Genomic_DNA"/>
</dbReference>
<dbReference type="AlphaFoldDB" id="A0A0N4WBI7"/>
<evidence type="ECO:0000313" key="3">
    <source>
        <dbReference type="WBParaSite" id="HPLM_0000781501-mRNA-1"/>
    </source>
</evidence>
<keyword evidence="2" id="KW-1185">Reference proteome</keyword>
<evidence type="ECO:0000313" key="1">
    <source>
        <dbReference type="EMBL" id="VDO33038.1"/>
    </source>
</evidence>
<name>A0A0N4WBI7_HAEPC</name>
<gene>
    <name evidence="1" type="ORF">HPLM_LOCUS7807</name>
</gene>
<accession>A0A0N4WBI7</accession>
<reference evidence="3" key="1">
    <citation type="submission" date="2017-02" db="UniProtKB">
        <authorList>
            <consortium name="WormBaseParasite"/>
        </authorList>
    </citation>
    <scope>IDENTIFICATION</scope>
</reference>
<evidence type="ECO:0000313" key="2">
    <source>
        <dbReference type="Proteomes" id="UP000268014"/>
    </source>
</evidence>
<reference evidence="1 2" key="2">
    <citation type="submission" date="2018-11" db="EMBL/GenBank/DDBJ databases">
        <authorList>
            <consortium name="Pathogen Informatics"/>
        </authorList>
    </citation>
    <scope>NUCLEOTIDE SEQUENCE [LARGE SCALE GENOMIC DNA]</scope>
    <source>
        <strain evidence="1 2">MHpl1</strain>
    </source>
</reference>
<protein>
    <submittedName>
        <fullName evidence="3">TFIID_NTD2 domain-containing protein</fullName>
    </submittedName>
</protein>
<sequence length="79" mass="8870">MSNREPAYHQFLREFHDVTASETGPEAGEAFCETAQEMALWVYLPHLGILMDFLMTSSGKTTNFRVRDLALSFAQSDGP</sequence>